<sequence length="285" mass="32525">MCDEEYSSAIGEKRSFLLHCNHTICTGCYLKARQPTTSAQRPTTSAQRPTTSAQRPTTNAQRPTTNAQRPTTNARQPTANAQRPKPDTFKQKITCPTCMKSSFFKSENKKNQFQDFMNELPKMTRQLEATRNALGCEECHEKFIADVMFHCSQCVSQICGACAYLKHRLHKANRLLRKRASDMMLQHWVDSSSAIKSCDKMLDQLNEQLSEEINSFGLKLLSKTYTYKNALTFSNLYENHEELTKLRTDFEASVEEYLPHLHNFGTKVKELIQAVDKKPGDDPIA</sequence>
<feature type="region of interest" description="Disordered" evidence="1">
    <location>
        <begin position="36"/>
        <end position="89"/>
    </location>
</feature>
<protein>
    <recommendedName>
        <fullName evidence="4">RING-type domain-containing protein</fullName>
    </recommendedName>
</protein>
<dbReference type="AlphaFoldDB" id="A0AAF3J5P9"/>
<evidence type="ECO:0000313" key="3">
    <source>
        <dbReference type="WBParaSite" id="MBELARI_LOCUS17846"/>
    </source>
</evidence>
<evidence type="ECO:0008006" key="4">
    <source>
        <dbReference type="Google" id="ProtNLM"/>
    </source>
</evidence>
<dbReference type="WBParaSite" id="MBELARI_LOCUS17846">
    <property type="protein sequence ID" value="MBELARI_LOCUS17846"/>
    <property type="gene ID" value="MBELARI_LOCUS17846"/>
</dbReference>
<name>A0AAF3J5P9_9BILA</name>
<proteinExistence type="predicted"/>
<dbReference type="Proteomes" id="UP000887575">
    <property type="component" value="Unassembled WGS sequence"/>
</dbReference>
<accession>A0AAF3J5P9</accession>
<organism evidence="2 3">
    <name type="scientific">Mesorhabditis belari</name>
    <dbReference type="NCBI Taxonomy" id="2138241"/>
    <lineage>
        <taxon>Eukaryota</taxon>
        <taxon>Metazoa</taxon>
        <taxon>Ecdysozoa</taxon>
        <taxon>Nematoda</taxon>
        <taxon>Chromadorea</taxon>
        <taxon>Rhabditida</taxon>
        <taxon>Rhabditina</taxon>
        <taxon>Rhabditomorpha</taxon>
        <taxon>Rhabditoidea</taxon>
        <taxon>Rhabditidae</taxon>
        <taxon>Mesorhabditinae</taxon>
        <taxon>Mesorhabditis</taxon>
    </lineage>
</organism>
<evidence type="ECO:0000313" key="2">
    <source>
        <dbReference type="Proteomes" id="UP000887575"/>
    </source>
</evidence>
<feature type="compositionally biased region" description="Polar residues" evidence="1">
    <location>
        <begin position="36"/>
        <end position="81"/>
    </location>
</feature>
<evidence type="ECO:0000256" key="1">
    <source>
        <dbReference type="SAM" id="MobiDB-lite"/>
    </source>
</evidence>
<keyword evidence="2" id="KW-1185">Reference proteome</keyword>
<reference evidence="3" key="1">
    <citation type="submission" date="2024-02" db="UniProtKB">
        <authorList>
            <consortium name="WormBaseParasite"/>
        </authorList>
    </citation>
    <scope>IDENTIFICATION</scope>
</reference>